<dbReference type="Gene3D" id="3.40.220.10">
    <property type="entry name" value="Leucine Aminopeptidase, subunit E, domain 1"/>
    <property type="match status" value="1"/>
</dbReference>
<feature type="region of interest" description="Disordered" evidence="1">
    <location>
        <begin position="1"/>
        <end position="35"/>
    </location>
</feature>
<reference evidence="3 4" key="1">
    <citation type="submission" date="2018-08" db="EMBL/GenBank/DDBJ databases">
        <title>A genome reference for cultivated species of the human gut microbiota.</title>
        <authorList>
            <person name="Zou Y."/>
            <person name="Xue W."/>
            <person name="Luo G."/>
        </authorList>
    </citation>
    <scope>NUCLEOTIDE SEQUENCE [LARGE SCALE GENOMIC DNA]</scope>
    <source>
        <strain evidence="3 4">TF08-14</strain>
    </source>
</reference>
<gene>
    <name evidence="3" type="ORF">DXC81_07560</name>
</gene>
<sequence length="308" mass="34679">MAFGNNRSDTSRSRAGRSGERDNRKVERARKNELHTKDMEDAYAKDIERSFAGLRTVDGSPKVEAEGCVPSVAVIDQDAVTAILENGRGRAQFCDMAVLDFASFTSPGGGYIRGSVAQEESLCMESYLYNVLKRKEDWYVENRRRNINCNLYKNRALVVPAVRFGRDRVHAYADVLVVAAPNARRAREEYNVDKEALERAMRERIRFALSLADELGHEKLVLGAFGCGVFGWDASVVAEMFREELSLGAHVAKQVVFAVPKGRFDENLPKFAHAFAMFPDKNPQAYATPVVEVKPVVEEDEDDWRKYL</sequence>
<comment type="caution">
    <text evidence="3">The sequence shown here is derived from an EMBL/GenBank/DDBJ whole genome shotgun (WGS) entry which is preliminary data.</text>
</comment>
<protein>
    <submittedName>
        <fullName evidence="3">TIGR02452 family protein</fullName>
    </submittedName>
</protein>
<dbReference type="Pfam" id="PF10021">
    <property type="entry name" value="PARG_cat_microb"/>
    <property type="match status" value="1"/>
</dbReference>
<dbReference type="InterPro" id="IPR019261">
    <property type="entry name" value="PARG_cat_microbial"/>
</dbReference>
<dbReference type="InterPro" id="IPR043472">
    <property type="entry name" value="Macro_dom-like"/>
</dbReference>
<dbReference type="EMBL" id="QSRJ01000008">
    <property type="protein sequence ID" value="RGL09731.1"/>
    <property type="molecule type" value="Genomic_DNA"/>
</dbReference>
<evidence type="ECO:0000313" key="4">
    <source>
        <dbReference type="Proteomes" id="UP000260943"/>
    </source>
</evidence>
<dbReference type="PANTHER" id="PTHR35596">
    <property type="entry name" value="DUF2263 DOMAIN-CONTAINING PROTEIN"/>
    <property type="match status" value="1"/>
</dbReference>
<feature type="compositionally biased region" description="Basic and acidic residues" evidence="1">
    <location>
        <begin position="9"/>
        <end position="35"/>
    </location>
</feature>
<name>A0A3E4QRM9_9ACTN</name>
<evidence type="ECO:0000256" key="1">
    <source>
        <dbReference type="SAM" id="MobiDB-lite"/>
    </source>
</evidence>
<dbReference type="AlphaFoldDB" id="A0A3E4QRM9"/>
<dbReference type="RefSeq" id="WP_117679865.1">
    <property type="nucleotide sequence ID" value="NZ_CAJJKC010000011.1"/>
</dbReference>
<organism evidence="3 4">
    <name type="scientific">Collinsella tanakaei</name>
    <dbReference type="NCBI Taxonomy" id="626935"/>
    <lineage>
        <taxon>Bacteria</taxon>
        <taxon>Bacillati</taxon>
        <taxon>Actinomycetota</taxon>
        <taxon>Coriobacteriia</taxon>
        <taxon>Coriobacteriales</taxon>
        <taxon>Coriobacteriaceae</taxon>
        <taxon>Collinsella</taxon>
    </lineage>
</organism>
<dbReference type="SUPFAM" id="SSF52949">
    <property type="entry name" value="Macro domain-like"/>
    <property type="match status" value="1"/>
</dbReference>
<accession>A0A3E4QRM9</accession>
<evidence type="ECO:0000259" key="2">
    <source>
        <dbReference type="Pfam" id="PF10021"/>
    </source>
</evidence>
<evidence type="ECO:0000313" key="3">
    <source>
        <dbReference type="EMBL" id="RGL09731.1"/>
    </source>
</evidence>
<dbReference type="Proteomes" id="UP000260943">
    <property type="component" value="Unassembled WGS sequence"/>
</dbReference>
<feature type="domain" description="Microbial-type PARG catalytic" evidence="2">
    <location>
        <begin position="60"/>
        <end position="166"/>
    </location>
</feature>
<dbReference type="PANTHER" id="PTHR35596:SF1">
    <property type="entry name" value="MICROBIAL-TYPE PARG CATALYTIC DOMAIN-CONTAINING PROTEIN"/>
    <property type="match status" value="1"/>
</dbReference>
<dbReference type="InterPro" id="IPR012664">
    <property type="entry name" value="CHP02452"/>
</dbReference>
<dbReference type="NCBIfam" id="TIGR02452">
    <property type="entry name" value="TIGR02452 family protein"/>
    <property type="match status" value="1"/>
</dbReference>
<proteinExistence type="predicted"/>